<name>A0AAD8WZ63_LOLMU</name>
<evidence type="ECO:0000313" key="2">
    <source>
        <dbReference type="EMBL" id="KAK1686145.1"/>
    </source>
</evidence>
<feature type="transmembrane region" description="Helical" evidence="1">
    <location>
        <begin position="62"/>
        <end position="87"/>
    </location>
</feature>
<evidence type="ECO:0000313" key="3">
    <source>
        <dbReference type="Proteomes" id="UP001231189"/>
    </source>
</evidence>
<dbReference type="EMBL" id="JAUUTY010000002">
    <property type="protein sequence ID" value="KAK1686145.1"/>
    <property type="molecule type" value="Genomic_DNA"/>
</dbReference>
<accession>A0AAD8WZ63</accession>
<organism evidence="2 3">
    <name type="scientific">Lolium multiflorum</name>
    <name type="common">Italian ryegrass</name>
    <name type="synonym">Lolium perenne subsp. multiflorum</name>
    <dbReference type="NCBI Taxonomy" id="4521"/>
    <lineage>
        <taxon>Eukaryota</taxon>
        <taxon>Viridiplantae</taxon>
        <taxon>Streptophyta</taxon>
        <taxon>Embryophyta</taxon>
        <taxon>Tracheophyta</taxon>
        <taxon>Spermatophyta</taxon>
        <taxon>Magnoliopsida</taxon>
        <taxon>Liliopsida</taxon>
        <taxon>Poales</taxon>
        <taxon>Poaceae</taxon>
        <taxon>BOP clade</taxon>
        <taxon>Pooideae</taxon>
        <taxon>Poodae</taxon>
        <taxon>Poeae</taxon>
        <taxon>Poeae Chloroplast Group 2 (Poeae type)</taxon>
        <taxon>Loliodinae</taxon>
        <taxon>Loliinae</taxon>
        <taxon>Lolium</taxon>
    </lineage>
</organism>
<keyword evidence="1" id="KW-1133">Transmembrane helix</keyword>
<proteinExistence type="predicted"/>
<keyword evidence="3" id="KW-1185">Reference proteome</keyword>
<dbReference type="Proteomes" id="UP001231189">
    <property type="component" value="Unassembled WGS sequence"/>
</dbReference>
<sequence>MAENQNFVDEPLVVSAEAEPDERARCTVIVLVAVISLSLTTIAWLLINVYEYDQSPETSRSTVAALVAGLLLAAVAFCAWNVLLVVVGDWELGNPKGHRFVDTLLSI</sequence>
<keyword evidence="1" id="KW-0812">Transmembrane</keyword>
<evidence type="ECO:0000256" key="1">
    <source>
        <dbReference type="SAM" id="Phobius"/>
    </source>
</evidence>
<comment type="caution">
    <text evidence="2">The sequence shown here is derived from an EMBL/GenBank/DDBJ whole genome shotgun (WGS) entry which is preliminary data.</text>
</comment>
<feature type="transmembrane region" description="Helical" evidence="1">
    <location>
        <begin position="28"/>
        <end position="50"/>
    </location>
</feature>
<keyword evidence="1" id="KW-0472">Membrane</keyword>
<gene>
    <name evidence="2" type="ORF">QYE76_046993</name>
</gene>
<protein>
    <submittedName>
        <fullName evidence="2">Uncharacterized protein</fullName>
    </submittedName>
</protein>
<dbReference type="AlphaFoldDB" id="A0AAD8WZ63"/>
<reference evidence="2" key="1">
    <citation type="submission" date="2023-07" db="EMBL/GenBank/DDBJ databases">
        <title>A chromosome-level genome assembly of Lolium multiflorum.</title>
        <authorList>
            <person name="Chen Y."/>
            <person name="Copetti D."/>
            <person name="Kolliker R."/>
            <person name="Studer B."/>
        </authorList>
    </citation>
    <scope>NUCLEOTIDE SEQUENCE</scope>
    <source>
        <strain evidence="2">02402/16</strain>
        <tissue evidence="2">Leaf</tissue>
    </source>
</reference>